<evidence type="ECO:0000256" key="1">
    <source>
        <dbReference type="SAM" id="Phobius"/>
    </source>
</evidence>
<keyword evidence="1" id="KW-0472">Membrane</keyword>
<keyword evidence="1" id="KW-1133">Transmembrane helix</keyword>
<comment type="caution">
    <text evidence="2">The sequence shown here is derived from an EMBL/GenBank/DDBJ whole genome shotgun (WGS) entry which is preliminary data.</text>
</comment>
<evidence type="ECO:0000313" key="3">
    <source>
        <dbReference type="Proteomes" id="UP000823588"/>
    </source>
</evidence>
<gene>
    <name evidence="2" type="ORF">J2751_002640</name>
</gene>
<name>A0A8T4GKS3_9EURY</name>
<sequence>MSQDEPGNSWWRPMIAVTPDADDVLPWIRTLAVASGVLALLVLLFALELVGRL</sequence>
<proteinExistence type="predicted"/>
<accession>A0A8T4GKS3</accession>
<dbReference type="RefSeq" id="WP_209486575.1">
    <property type="nucleotide sequence ID" value="NZ_JAGGKQ010000025.1"/>
</dbReference>
<keyword evidence="1" id="KW-0812">Transmembrane</keyword>
<feature type="transmembrane region" description="Helical" evidence="1">
    <location>
        <begin position="27"/>
        <end position="50"/>
    </location>
</feature>
<dbReference type="Proteomes" id="UP000823588">
    <property type="component" value="Unassembled WGS sequence"/>
</dbReference>
<keyword evidence="3" id="KW-1185">Reference proteome</keyword>
<dbReference type="EMBL" id="JAGGKQ010000025">
    <property type="protein sequence ID" value="MBP1923595.1"/>
    <property type="molecule type" value="Genomic_DNA"/>
</dbReference>
<protein>
    <submittedName>
        <fullName evidence="2">Uncharacterized protein</fullName>
    </submittedName>
</protein>
<organism evidence="2 3">
    <name type="scientific">Halorubrum alkaliphilum</name>
    <dbReference type="NCBI Taxonomy" id="261290"/>
    <lineage>
        <taxon>Archaea</taxon>
        <taxon>Methanobacteriati</taxon>
        <taxon>Methanobacteriota</taxon>
        <taxon>Stenosarchaea group</taxon>
        <taxon>Halobacteria</taxon>
        <taxon>Halobacteriales</taxon>
        <taxon>Haloferacaceae</taxon>
        <taxon>Halorubrum</taxon>
    </lineage>
</organism>
<dbReference type="AlphaFoldDB" id="A0A8T4GKS3"/>
<reference evidence="2" key="1">
    <citation type="submission" date="2021-03" db="EMBL/GenBank/DDBJ databases">
        <title>Genomic Encyclopedia of Type Strains, Phase IV (KMG-IV): sequencing the most valuable type-strain genomes for metagenomic binning, comparative biology and taxonomic classification.</title>
        <authorList>
            <person name="Goeker M."/>
        </authorList>
    </citation>
    <scope>NUCLEOTIDE SEQUENCE</scope>
    <source>
        <strain evidence="2">DSM 23564</strain>
    </source>
</reference>
<evidence type="ECO:0000313" key="2">
    <source>
        <dbReference type="EMBL" id="MBP1923595.1"/>
    </source>
</evidence>